<comment type="catalytic activity">
    <reaction evidence="4">
        <text>ATP + (deoxyribonucleotide)n-3'-hydroxyl + 5'-phospho-(deoxyribonucleotide)m = (deoxyribonucleotide)n+m + AMP + diphosphate.</text>
        <dbReference type="EC" id="6.5.1.1"/>
    </reaction>
</comment>
<reference evidence="7 8" key="1">
    <citation type="submission" date="2024-06" db="EMBL/GenBank/DDBJ databases">
        <title>Genomic Encyclopedia of Type Strains, Phase IV (KMG-IV): sequencing the most valuable type-strain genomes for metagenomic binning, comparative biology and taxonomic classification.</title>
        <authorList>
            <person name="Goeker M."/>
        </authorList>
    </citation>
    <scope>NUCLEOTIDE SEQUENCE [LARGE SCALE GENOMIC DNA]</scope>
    <source>
        <strain evidence="7 8">DSM 29288</strain>
    </source>
</reference>
<dbReference type="SUPFAM" id="SSF56091">
    <property type="entry name" value="DNA ligase/mRNA capping enzyme, catalytic domain"/>
    <property type="match status" value="1"/>
</dbReference>
<dbReference type="Pfam" id="PF04679">
    <property type="entry name" value="DNA_ligase_A_C"/>
    <property type="match status" value="1"/>
</dbReference>
<dbReference type="PANTHER" id="PTHR45674">
    <property type="entry name" value="DNA LIGASE 1/3 FAMILY MEMBER"/>
    <property type="match status" value="1"/>
</dbReference>
<dbReference type="InterPro" id="IPR050191">
    <property type="entry name" value="ATP-dep_DNA_ligase"/>
</dbReference>
<evidence type="ECO:0000313" key="7">
    <source>
        <dbReference type="EMBL" id="MET3753402.1"/>
    </source>
</evidence>
<name>A0ABV2MDI9_9HYPH</name>
<gene>
    <name evidence="7" type="ORF">ABID08_000741</name>
</gene>
<dbReference type="GO" id="GO:0003910">
    <property type="term" value="F:DNA ligase (ATP) activity"/>
    <property type="evidence" value="ECO:0007669"/>
    <property type="project" value="UniProtKB-EC"/>
</dbReference>
<dbReference type="InterPro" id="IPR014146">
    <property type="entry name" value="LigD_ligase_dom"/>
</dbReference>
<protein>
    <recommendedName>
        <fullName evidence="2">DNA ligase (ATP)</fullName>
        <ecNumber evidence="2">6.5.1.1</ecNumber>
    </recommendedName>
</protein>
<dbReference type="Pfam" id="PF01068">
    <property type="entry name" value="DNA_ligase_A_M"/>
    <property type="match status" value="1"/>
</dbReference>
<comment type="caution">
    <text evidence="7">The sequence shown here is derived from an EMBL/GenBank/DDBJ whole genome shotgun (WGS) entry which is preliminary data.</text>
</comment>
<evidence type="ECO:0000256" key="3">
    <source>
        <dbReference type="ARBA" id="ARBA00022598"/>
    </source>
</evidence>
<dbReference type="InterPro" id="IPR012310">
    <property type="entry name" value="DNA_ligase_ATP-dep_cent"/>
</dbReference>
<evidence type="ECO:0000256" key="1">
    <source>
        <dbReference type="ARBA" id="ARBA00007572"/>
    </source>
</evidence>
<evidence type="ECO:0000256" key="2">
    <source>
        <dbReference type="ARBA" id="ARBA00012727"/>
    </source>
</evidence>
<feature type="domain" description="ATP-dependent DNA ligase family profile" evidence="6">
    <location>
        <begin position="148"/>
        <end position="231"/>
    </location>
</feature>
<evidence type="ECO:0000256" key="4">
    <source>
        <dbReference type="ARBA" id="ARBA00034003"/>
    </source>
</evidence>
<dbReference type="CDD" id="cd07971">
    <property type="entry name" value="OBF_DNA_ligase_LigD"/>
    <property type="match status" value="1"/>
</dbReference>
<dbReference type="InterPro" id="IPR012309">
    <property type="entry name" value="DNA_ligase_ATP-dep_C"/>
</dbReference>
<dbReference type="EC" id="6.5.1.1" evidence="2"/>
<feature type="region of interest" description="Disordered" evidence="5">
    <location>
        <begin position="1"/>
        <end position="38"/>
    </location>
</feature>
<organism evidence="7 8">
    <name type="scientific">Rhizobium binae</name>
    <dbReference type="NCBI Taxonomy" id="1138190"/>
    <lineage>
        <taxon>Bacteria</taxon>
        <taxon>Pseudomonadati</taxon>
        <taxon>Pseudomonadota</taxon>
        <taxon>Alphaproteobacteria</taxon>
        <taxon>Hyphomicrobiales</taxon>
        <taxon>Rhizobiaceae</taxon>
        <taxon>Rhizobium/Agrobacterium group</taxon>
        <taxon>Rhizobium</taxon>
    </lineage>
</organism>
<dbReference type="InterPro" id="IPR012340">
    <property type="entry name" value="NA-bd_OB-fold"/>
</dbReference>
<evidence type="ECO:0000313" key="8">
    <source>
        <dbReference type="Proteomes" id="UP001549077"/>
    </source>
</evidence>
<dbReference type="EMBL" id="JBEPMY010000001">
    <property type="protein sequence ID" value="MET3753402.1"/>
    <property type="molecule type" value="Genomic_DNA"/>
</dbReference>
<dbReference type="SUPFAM" id="SSF50249">
    <property type="entry name" value="Nucleic acid-binding proteins"/>
    <property type="match status" value="1"/>
</dbReference>
<dbReference type="CDD" id="cd07906">
    <property type="entry name" value="Adenylation_DNA_ligase_LigD_LigC"/>
    <property type="match status" value="1"/>
</dbReference>
<dbReference type="PANTHER" id="PTHR45674:SF4">
    <property type="entry name" value="DNA LIGASE 1"/>
    <property type="match status" value="1"/>
</dbReference>
<comment type="similarity">
    <text evidence="1">Belongs to the ATP-dependent DNA ligase family.</text>
</comment>
<accession>A0ABV2MDI9</accession>
<sequence>MTKSPRKASKPLLRENEAPIRSRARKKRDPAQHQLTLDPMPERIDPCLALLKPRPPKGRQWAFEVKWDGYRLAVHIEPKGVKILTRGGHDWTDRFPAIVAQAKRLPVSTAILDGEAVVFDEHGRSDFGKLQQSLGGKGGKRISWESVLMVFDLLYLDGHDLTETEFTARRHLLEGIVPAGGEEAIRLSEEIEADGDKLFRIACEHGLEGIIAKDRNSTYRSGRGGEWQKIKCIQSGGFAIVGYQRSSSAFGNIHALLLAARKEGQLVYVGSVGTGFKASQAMELRASMDKLKAAAPVVRYTGRRKNVIWIKPKLVAEIEYRNWTHDGKLRHPSYKGLRDAADEASVCRVR</sequence>
<dbReference type="Gene3D" id="2.40.50.140">
    <property type="entry name" value="Nucleic acid-binding proteins"/>
    <property type="match status" value="1"/>
</dbReference>
<keyword evidence="8" id="KW-1185">Reference proteome</keyword>
<proteinExistence type="inferred from homology"/>
<dbReference type="RefSeq" id="WP_168299131.1">
    <property type="nucleotide sequence ID" value="NZ_CP071604.1"/>
</dbReference>
<dbReference type="GeneID" id="91149094"/>
<dbReference type="Gene3D" id="3.30.1490.70">
    <property type="match status" value="1"/>
</dbReference>
<dbReference type="Proteomes" id="UP001549077">
    <property type="component" value="Unassembled WGS sequence"/>
</dbReference>
<keyword evidence="3 7" id="KW-0436">Ligase</keyword>
<evidence type="ECO:0000256" key="5">
    <source>
        <dbReference type="SAM" id="MobiDB-lite"/>
    </source>
</evidence>
<dbReference type="Gene3D" id="3.30.470.30">
    <property type="entry name" value="DNA ligase/mRNA capping enzyme"/>
    <property type="match status" value="1"/>
</dbReference>
<dbReference type="NCBIfam" id="TIGR02779">
    <property type="entry name" value="NHEJ_ligase_lig"/>
    <property type="match status" value="1"/>
</dbReference>
<dbReference type="PROSITE" id="PS50160">
    <property type="entry name" value="DNA_LIGASE_A3"/>
    <property type="match status" value="1"/>
</dbReference>
<evidence type="ECO:0000259" key="6">
    <source>
        <dbReference type="PROSITE" id="PS50160"/>
    </source>
</evidence>